<dbReference type="GO" id="GO:0006412">
    <property type="term" value="P:translation"/>
    <property type="evidence" value="ECO:0007669"/>
    <property type="project" value="UniProtKB-UniRule"/>
</dbReference>
<evidence type="ECO:0000256" key="5">
    <source>
        <dbReference type="ARBA" id="ARBA00023274"/>
    </source>
</evidence>
<dbReference type="GO" id="GO:0005840">
    <property type="term" value="C:ribosome"/>
    <property type="evidence" value="ECO:0007669"/>
    <property type="project" value="UniProtKB-KW"/>
</dbReference>
<organism evidence="8 9">
    <name type="scientific">Caldanaerobius fijiensis DSM 17918</name>
    <dbReference type="NCBI Taxonomy" id="1121256"/>
    <lineage>
        <taxon>Bacteria</taxon>
        <taxon>Bacillati</taxon>
        <taxon>Bacillota</taxon>
        <taxon>Clostridia</taxon>
        <taxon>Thermoanaerobacterales</taxon>
        <taxon>Thermoanaerobacteraceae</taxon>
        <taxon>Caldanaerobius</taxon>
    </lineage>
</organism>
<evidence type="ECO:0000256" key="6">
    <source>
        <dbReference type="HAMAP-Rule" id="MF_01369"/>
    </source>
</evidence>
<keyword evidence="4 6" id="KW-0689">Ribosomal protein</keyword>
<keyword evidence="3 6" id="KW-0694">RNA-binding</keyword>
<evidence type="ECO:0000256" key="7">
    <source>
        <dbReference type="RuleBase" id="RU003934"/>
    </source>
</evidence>
<comment type="function">
    <text evidence="6">One of the early assembly proteins it binds 23S rRNA. One of the proteins that surrounds the polypeptide exit tunnel on the outside of the ribosome. Forms the main docking site for trigger factor binding to the ribosome.</text>
</comment>
<reference evidence="8 9" key="1">
    <citation type="submission" date="2016-11" db="EMBL/GenBank/DDBJ databases">
        <authorList>
            <person name="Jaros S."/>
            <person name="Januszkiewicz K."/>
            <person name="Wedrychowicz H."/>
        </authorList>
    </citation>
    <scope>NUCLEOTIDE SEQUENCE [LARGE SCALE GENOMIC DNA]</scope>
    <source>
        <strain evidence="8 9">DSM 17918</strain>
    </source>
</reference>
<dbReference type="PANTHER" id="PTHR11620">
    <property type="entry name" value="60S RIBOSOMAL PROTEIN L23A"/>
    <property type="match status" value="1"/>
</dbReference>
<dbReference type="NCBIfam" id="NF004359">
    <property type="entry name" value="PRK05738.1-3"/>
    <property type="match status" value="1"/>
</dbReference>
<dbReference type="EMBL" id="FQVH01000011">
    <property type="protein sequence ID" value="SHF09625.1"/>
    <property type="molecule type" value="Genomic_DNA"/>
</dbReference>
<accession>A0A1M4YV43</accession>
<evidence type="ECO:0000256" key="1">
    <source>
        <dbReference type="ARBA" id="ARBA00006700"/>
    </source>
</evidence>
<dbReference type="NCBIfam" id="NF004363">
    <property type="entry name" value="PRK05738.2-4"/>
    <property type="match status" value="1"/>
</dbReference>
<dbReference type="InterPro" id="IPR001014">
    <property type="entry name" value="Ribosomal_uL23_CS"/>
</dbReference>
<evidence type="ECO:0000256" key="3">
    <source>
        <dbReference type="ARBA" id="ARBA00022884"/>
    </source>
</evidence>
<proteinExistence type="inferred from homology"/>
<dbReference type="InterPro" id="IPR013025">
    <property type="entry name" value="Ribosomal_uL23-like"/>
</dbReference>
<dbReference type="InterPro" id="IPR012677">
    <property type="entry name" value="Nucleotide-bd_a/b_plait_sf"/>
</dbReference>
<dbReference type="InterPro" id="IPR012678">
    <property type="entry name" value="Ribosomal_uL23/eL15/eS24_sf"/>
</dbReference>
<keyword evidence="5 6" id="KW-0687">Ribonucleoprotein</keyword>
<protein>
    <recommendedName>
        <fullName evidence="6">Large ribosomal subunit protein uL23</fullName>
    </recommendedName>
</protein>
<evidence type="ECO:0000313" key="8">
    <source>
        <dbReference type="EMBL" id="SHF09625.1"/>
    </source>
</evidence>
<comment type="similarity">
    <text evidence="1 6 7">Belongs to the universal ribosomal protein uL23 family.</text>
</comment>
<dbReference type="GO" id="GO:1990904">
    <property type="term" value="C:ribonucleoprotein complex"/>
    <property type="evidence" value="ECO:0007669"/>
    <property type="project" value="UniProtKB-KW"/>
</dbReference>
<dbReference type="SUPFAM" id="SSF54189">
    <property type="entry name" value="Ribosomal proteins S24e, L23 and L15e"/>
    <property type="match status" value="1"/>
</dbReference>
<evidence type="ECO:0000256" key="4">
    <source>
        <dbReference type="ARBA" id="ARBA00022980"/>
    </source>
</evidence>
<evidence type="ECO:0000313" key="9">
    <source>
        <dbReference type="Proteomes" id="UP000184088"/>
    </source>
</evidence>
<dbReference type="GO" id="GO:0003735">
    <property type="term" value="F:structural constituent of ribosome"/>
    <property type="evidence" value="ECO:0007669"/>
    <property type="project" value="InterPro"/>
</dbReference>
<gene>
    <name evidence="6" type="primary">rplW</name>
    <name evidence="8" type="ORF">SAMN02746089_01304</name>
</gene>
<keyword evidence="2 6" id="KW-0699">rRNA-binding</keyword>
<dbReference type="NCBIfam" id="NF004366">
    <property type="entry name" value="PRK05738.3-2"/>
    <property type="match status" value="1"/>
</dbReference>
<dbReference type="AlphaFoldDB" id="A0A1M4YV43"/>
<name>A0A1M4YV43_9THEO</name>
<dbReference type="Proteomes" id="UP000184088">
    <property type="component" value="Unassembled WGS sequence"/>
</dbReference>
<keyword evidence="9" id="KW-1185">Reference proteome</keyword>
<dbReference type="Gene3D" id="3.30.70.330">
    <property type="match status" value="1"/>
</dbReference>
<dbReference type="PROSITE" id="PS00050">
    <property type="entry name" value="RIBOSOMAL_L23"/>
    <property type="match status" value="1"/>
</dbReference>
<comment type="subunit">
    <text evidence="6">Part of the 50S ribosomal subunit. Contacts protein L29, and trigger factor when it is bound to the ribosome.</text>
</comment>
<dbReference type="RefSeq" id="WP_073343003.1">
    <property type="nucleotide sequence ID" value="NZ_FQVH01000011.1"/>
</dbReference>
<dbReference type="OrthoDB" id="9793353at2"/>
<sequence length="96" mass="11212">MATPYDIIIRPIITEKSMNLMGDKKYTFEVARDANKIEIKKAVEELFGVKVEKVYTMNIRGKKKRVGRYEGKKPDWKKAIVKLTPDSKTIEFFENI</sequence>
<dbReference type="Pfam" id="PF00276">
    <property type="entry name" value="Ribosomal_L23"/>
    <property type="match status" value="1"/>
</dbReference>
<evidence type="ECO:0000256" key="2">
    <source>
        <dbReference type="ARBA" id="ARBA00022730"/>
    </source>
</evidence>
<dbReference type="STRING" id="1121256.SAMN02746089_01304"/>
<dbReference type="HAMAP" id="MF_01369_B">
    <property type="entry name" value="Ribosomal_uL23_B"/>
    <property type="match status" value="1"/>
</dbReference>
<dbReference type="GO" id="GO:0019843">
    <property type="term" value="F:rRNA binding"/>
    <property type="evidence" value="ECO:0007669"/>
    <property type="project" value="UniProtKB-UniRule"/>
</dbReference>
<dbReference type="FunFam" id="3.30.70.330:FF:000001">
    <property type="entry name" value="50S ribosomal protein L23"/>
    <property type="match status" value="1"/>
</dbReference>